<dbReference type="InterPro" id="IPR019499">
    <property type="entry name" value="Val-tRNA_synth_tRNA-bd"/>
</dbReference>
<dbReference type="CDD" id="cd07962">
    <property type="entry name" value="Anticodon_Ia_Val"/>
    <property type="match status" value="1"/>
</dbReference>
<dbReference type="InterPro" id="IPR013155">
    <property type="entry name" value="M/V/L/I-tRNA-synth_anticd-bd"/>
</dbReference>
<dbReference type="Pfam" id="PF00133">
    <property type="entry name" value="tRNA-synt_1"/>
    <property type="match status" value="1"/>
</dbReference>
<evidence type="ECO:0000259" key="15">
    <source>
        <dbReference type="Pfam" id="PF00133"/>
    </source>
</evidence>
<dbReference type="GO" id="GO:0005524">
    <property type="term" value="F:ATP binding"/>
    <property type="evidence" value="ECO:0007669"/>
    <property type="project" value="UniProtKB-KW"/>
</dbReference>
<dbReference type="GO" id="GO:0002161">
    <property type="term" value="F:aminoacyl-tRNA deacylase activity"/>
    <property type="evidence" value="ECO:0007669"/>
    <property type="project" value="InterPro"/>
</dbReference>
<evidence type="ECO:0000313" key="18">
    <source>
        <dbReference type="EMBL" id="BAM83249.1"/>
    </source>
</evidence>
<dbReference type="SUPFAM" id="SSF47323">
    <property type="entry name" value="Anticodon-binding domain of a subclass of class I aminoacyl-tRNA synthetases"/>
    <property type="match status" value="1"/>
</dbReference>
<keyword evidence="7 13" id="KW-0067">ATP-binding</keyword>
<dbReference type="InterPro" id="IPR001412">
    <property type="entry name" value="aa-tRNA-synth_I_CS"/>
</dbReference>
<evidence type="ECO:0000259" key="17">
    <source>
        <dbReference type="Pfam" id="PF10458"/>
    </source>
</evidence>
<evidence type="ECO:0000259" key="16">
    <source>
        <dbReference type="Pfam" id="PF08264"/>
    </source>
</evidence>
<dbReference type="EMBL" id="AP006502">
    <property type="protein sequence ID" value="BAM83249.1"/>
    <property type="molecule type" value="Genomic_DNA"/>
</dbReference>
<dbReference type="SUPFAM" id="SSF52374">
    <property type="entry name" value="Nucleotidylyl transferase"/>
    <property type="match status" value="1"/>
</dbReference>
<dbReference type="FunFam" id="3.40.50.620:FF:000078">
    <property type="entry name" value="Valine--tRNA ligase, mitochondrial"/>
    <property type="match status" value="1"/>
</dbReference>
<evidence type="ECO:0000256" key="3">
    <source>
        <dbReference type="ARBA" id="ARBA00013169"/>
    </source>
</evidence>
<dbReference type="PROSITE" id="PS00178">
    <property type="entry name" value="AA_TRNA_LIGASE_I"/>
    <property type="match status" value="1"/>
</dbReference>
<dbReference type="InterPro" id="IPR033705">
    <property type="entry name" value="Anticodon_Ia_Val"/>
</dbReference>
<dbReference type="KEGG" id="cme:CYME_CMT275C"/>
<organism evidence="18 19">
    <name type="scientific">Cyanidioschyzon merolae (strain NIES-3377 / 10D)</name>
    <name type="common">Unicellular red alga</name>
    <dbReference type="NCBI Taxonomy" id="280699"/>
    <lineage>
        <taxon>Eukaryota</taxon>
        <taxon>Rhodophyta</taxon>
        <taxon>Bangiophyceae</taxon>
        <taxon>Cyanidiales</taxon>
        <taxon>Cyanidiaceae</taxon>
        <taxon>Cyanidioschyzon</taxon>
    </lineage>
</organism>
<evidence type="ECO:0000256" key="11">
    <source>
        <dbReference type="ARBA" id="ARBA00029936"/>
    </source>
</evidence>
<dbReference type="EC" id="6.1.1.9" evidence="3"/>
<comment type="similarity">
    <text evidence="2 13">Belongs to the class-I aminoacyl-tRNA synthetase family.</text>
</comment>
<evidence type="ECO:0000313" key="19">
    <source>
        <dbReference type="Proteomes" id="UP000007014"/>
    </source>
</evidence>
<dbReference type="HAMAP" id="MF_02004">
    <property type="entry name" value="Val_tRNA_synth_type1"/>
    <property type="match status" value="1"/>
</dbReference>
<accession>M1VCK4</accession>
<dbReference type="CDD" id="cd00817">
    <property type="entry name" value="ValRS_core"/>
    <property type="match status" value="1"/>
</dbReference>
<dbReference type="STRING" id="280699.M1VCK4"/>
<dbReference type="Pfam" id="PF08264">
    <property type="entry name" value="Anticodon_1"/>
    <property type="match status" value="1"/>
</dbReference>
<dbReference type="GO" id="GO:0006438">
    <property type="term" value="P:valyl-tRNA aminoacylation"/>
    <property type="evidence" value="ECO:0007669"/>
    <property type="project" value="InterPro"/>
</dbReference>
<dbReference type="PRINTS" id="PR00986">
    <property type="entry name" value="TRNASYNTHVAL"/>
</dbReference>
<evidence type="ECO:0000256" key="5">
    <source>
        <dbReference type="ARBA" id="ARBA00022598"/>
    </source>
</evidence>
<dbReference type="InterPro" id="IPR002300">
    <property type="entry name" value="aa-tRNA-synth_Ia"/>
</dbReference>
<dbReference type="OrthoDB" id="629407at2759"/>
<protein>
    <recommendedName>
        <fullName evidence="3">valine--tRNA ligase</fullName>
        <ecNumber evidence="3">6.1.1.9</ecNumber>
    </recommendedName>
    <alternativeName>
        <fullName evidence="11">Valyl-tRNA synthetase</fullName>
    </alternativeName>
</protein>
<keyword evidence="19" id="KW-1185">Reference proteome</keyword>
<dbReference type="Pfam" id="PF10458">
    <property type="entry name" value="Val_tRNA-synt_C"/>
    <property type="match status" value="1"/>
</dbReference>
<comment type="catalytic activity">
    <reaction evidence="12">
        <text>tRNA(Val) + L-valine + ATP = L-valyl-tRNA(Val) + AMP + diphosphate</text>
        <dbReference type="Rhea" id="RHEA:10704"/>
        <dbReference type="Rhea" id="RHEA-COMP:9672"/>
        <dbReference type="Rhea" id="RHEA-COMP:9708"/>
        <dbReference type="ChEBI" id="CHEBI:30616"/>
        <dbReference type="ChEBI" id="CHEBI:33019"/>
        <dbReference type="ChEBI" id="CHEBI:57762"/>
        <dbReference type="ChEBI" id="CHEBI:78442"/>
        <dbReference type="ChEBI" id="CHEBI:78537"/>
        <dbReference type="ChEBI" id="CHEBI:456215"/>
        <dbReference type="EC" id="6.1.1.9"/>
    </reaction>
</comment>
<dbReference type="InterPro" id="IPR002303">
    <property type="entry name" value="Valyl-tRNA_ligase"/>
</dbReference>
<keyword evidence="10 13" id="KW-0030">Aminoacyl-tRNA synthetase</keyword>
<dbReference type="InterPro" id="IPR037118">
    <property type="entry name" value="Val-tRNA_synth_C_sf"/>
</dbReference>
<evidence type="ECO:0000256" key="9">
    <source>
        <dbReference type="ARBA" id="ARBA00023054"/>
    </source>
</evidence>
<feature type="coiled-coil region" evidence="14">
    <location>
        <begin position="943"/>
        <end position="1005"/>
    </location>
</feature>
<dbReference type="InterPro" id="IPR014729">
    <property type="entry name" value="Rossmann-like_a/b/a_fold"/>
</dbReference>
<gene>
    <name evidence="18" type="ORF">CYME_CMT275C</name>
</gene>
<dbReference type="FunFam" id="3.40.50.620:FF:000020">
    <property type="entry name" value="Valine--tRNA ligase, mitochondrial"/>
    <property type="match status" value="1"/>
</dbReference>
<dbReference type="SUPFAM" id="SSF50677">
    <property type="entry name" value="ValRS/IleRS/LeuRS editing domain"/>
    <property type="match status" value="1"/>
</dbReference>
<reference evidence="18 19" key="2">
    <citation type="journal article" date="2007" name="BMC Biol.">
        <title>A 100%-complete sequence reveals unusually simple genomic features in the hot-spring red alga Cyanidioschyzon merolae.</title>
        <authorList>
            <person name="Nozaki H."/>
            <person name="Takano H."/>
            <person name="Misumi O."/>
            <person name="Terasawa K."/>
            <person name="Matsuzaki M."/>
            <person name="Maruyama S."/>
            <person name="Nishida K."/>
            <person name="Yagisawa F."/>
            <person name="Yoshida Y."/>
            <person name="Fujiwara T."/>
            <person name="Takio S."/>
            <person name="Tamura K."/>
            <person name="Chung S.J."/>
            <person name="Nakamura S."/>
            <person name="Kuroiwa H."/>
            <person name="Tanaka K."/>
            <person name="Sato N."/>
            <person name="Kuroiwa T."/>
        </authorList>
    </citation>
    <scope>NUCLEOTIDE SEQUENCE [LARGE SCALE GENOMIC DNA]</scope>
    <source>
        <strain evidence="18 19">10D</strain>
    </source>
</reference>
<dbReference type="FunFam" id="1.10.730.10:FF:000014">
    <property type="entry name" value="Valine--tRNA ligase"/>
    <property type="match status" value="1"/>
</dbReference>
<dbReference type="Proteomes" id="UP000007014">
    <property type="component" value="Chromosome 20"/>
</dbReference>
<name>M1VCK4_CYAM1</name>
<dbReference type="PANTHER" id="PTHR11946">
    <property type="entry name" value="VALYL-TRNA SYNTHETASES"/>
    <property type="match status" value="1"/>
</dbReference>
<evidence type="ECO:0000256" key="1">
    <source>
        <dbReference type="ARBA" id="ARBA00004496"/>
    </source>
</evidence>
<keyword evidence="5 13" id="KW-0436">Ligase</keyword>
<comment type="subcellular location">
    <subcellularLocation>
        <location evidence="1">Cytoplasm</location>
    </subcellularLocation>
</comment>
<proteinExistence type="inferred from homology"/>
<dbReference type="InterPro" id="IPR009008">
    <property type="entry name" value="Val/Leu/Ile-tRNA-synth_edit"/>
</dbReference>
<keyword evidence="6 13" id="KW-0547">Nucleotide-binding</keyword>
<dbReference type="Gene3D" id="3.90.740.10">
    <property type="entry name" value="Valyl/Leucyl/Isoleucyl-tRNA synthetase, editing domain"/>
    <property type="match status" value="2"/>
</dbReference>
<evidence type="ECO:0000256" key="10">
    <source>
        <dbReference type="ARBA" id="ARBA00023146"/>
    </source>
</evidence>
<keyword evidence="8 13" id="KW-0648">Protein biosynthesis</keyword>
<evidence type="ECO:0000256" key="4">
    <source>
        <dbReference type="ARBA" id="ARBA00022490"/>
    </source>
</evidence>
<dbReference type="Gene3D" id="3.40.50.620">
    <property type="entry name" value="HUPs"/>
    <property type="match status" value="2"/>
</dbReference>
<dbReference type="GeneID" id="16997767"/>
<dbReference type="Gene3D" id="1.10.730.10">
    <property type="entry name" value="Isoleucyl-tRNA Synthetase, Domain 1"/>
    <property type="match status" value="1"/>
</dbReference>
<evidence type="ECO:0000256" key="8">
    <source>
        <dbReference type="ARBA" id="ARBA00022917"/>
    </source>
</evidence>
<dbReference type="AlphaFoldDB" id="M1VCK4"/>
<dbReference type="RefSeq" id="XP_005539285.1">
    <property type="nucleotide sequence ID" value="XM_005539228.1"/>
</dbReference>
<feature type="domain" description="Valyl-tRNA synthetase tRNA-binding arm" evidence="17">
    <location>
        <begin position="938"/>
        <end position="1002"/>
    </location>
</feature>
<dbReference type="HOGENOM" id="CLU_001493_0_2_1"/>
<dbReference type="GO" id="GO:0004832">
    <property type="term" value="F:valine-tRNA ligase activity"/>
    <property type="evidence" value="ECO:0007669"/>
    <property type="project" value="UniProtKB-EC"/>
</dbReference>
<evidence type="ECO:0000256" key="6">
    <source>
        <dbReference type="ARBA" id="ARBA00022741"/>
    </source>
</evidence>
<dbReference type="Gene3D" id="1.10.287.380">
    <property type="entry name" value="Valyl-tRNA synthetase, C-terminal domain"/>
    <property type="match status" value="1"/>
</dbReference>
<evidence type="ECO:0000256" key="7">
    <source>
        <dbReference type="ARBA" id="ARBA00022840"/>
    </source>
</evidence>
<sequence length="1006" mass="113614">MQQPVRAVAFVQGGALLQRRWISDSTCRRLLGDASQRKRFAKELYSVPGVSLKSRALRLCSTTDASGKSVQTPFRTGSRPVFAENAEDAMPKNFDPAAHEERIYSWWEAAGFFSPRDEGVGDIEKPFVIVMPPPNVTGGLHMGHAIGTTIEDILIRFHRMRGRPTLWLPGTDHAGIATQLLVERALTASGKSRSEIGREAFVEMVWKWKQEKGGYITKQLRRLGASADWNREKFTLSPEMSAAVAEAFVRLYDAGLIYRGTYMVNWSPALQTAVSDLEVEFSEEKGKLYLFKYMLAEPGSEEDAFLPVATTRPETILGDTALCVHPSDGRFQKYIGMHAIVPFVHRRIPIVADARVDPSFGTGVLKITPGHDRMDYEIGKTHNLPVITVIGKDGRIVPYSETDARFVGLDRFLCRERIWADLQSTGQAIEVREHTTRVPRSQRGGEIIEPLVSTQWFVRTRPLAEKALAAVREGQIRILPERFEKIYYHWLENIEDWCISRQLWWGHRIPVYYINGDQENYVVARNVEEARERVRAMTVGDFTLEQDPDVLDTWFSSGLWPFSTMGWPDENQPDYRKFFPGSVLETGYDILFFWVARMIMLSLELTGKIPFEVVYLHGLVRDANGRKMSKTLGNVTDPLEVISKYGTDALRFTLVTGSSAGRDIPLAEERVAASRNFANKVWNIARFVVNAVGSDASETALWAEPSSNEWTGLSLNLADHFILAQLTQLVHDVTQHLESFEIGDAGQKVYDFLWDDFADWYLEVAKAVLRTANGDSKAAAPSKRILALTLDTSLRLLHPFMPFITEAAYQRLPSAVSNGHGTALMCQNWPMLRFPENQAAVTGFRRFQELVRKVRNARASYGVEPSRRIAAWVVVRSNNELEDFITSYPSVFASLAKIDEQQMHVVNVPPETDFIRKCVHVIVDENIEAFLPAKGLFDVQVERERLNKQVQKIGADLAGLEKRLGARGFLQNAPPNIVEETKAKHQELKETITAIQQRLQLLEDLA</sequence>
<dbReference type="SUPFAM" id="SSF46589">
    <property type="entry name" value="tRNA-binding arm"/>
    <property type="match status" value="1"/>
</dbReference>
<dbReference type="InterPro" id="IPR009080">
    <property type="entry name" value="tRNAsynth_Ia_anticodon-bd"/>
</dbReference>
<evidence type="ECO:0000256" key="12">
    <source>
        <dbReference type="ARBA" id="ARBA00047552"/>
    </source>
</evidence>
<keyword evidence="9 14" id="KW-0175">Coiled coil</keyword>
<dbReference type="PANTHER" id="PTHR11946:SF93">
    <property type="entry name" value="VALINE--TRNA LIGASE, CHLOROPLASTIC_MITOCHONDRIAL 2"/>
    <property type="match status" value="1"/>
</dbReference>
<evidence type="ECO:0000256" key="2">
    <source>
        <dbReference type="ARBA" id="ARBA00005594"/>
    </source>
</evidence>
<feature type="domain" description="Methionyl/Valyl/Leucyl/Isoleucyl-tRNA synthetase anticodon-binding" evidence="16">
    <location>
        <begin position="719"/>
        <end position="868"/>
    </location>
</feature>
<dbReference type="GO" id="GO:0005829">
    <property type="term" value="C:cytosol"/>
    <property type="evidence" value="ECO:0007669"/>
    <property type="project" value="TreeGrafter"/>
</dbReference>
<dbReference type="OMA" id="GMTKMFP"/>
<dbReference type="NCBIfam" id="NF004349">
    <property type="entry name" value="PRK05729.1"/>
    <property type="match status" value="1"/>
</dbReference>
<reference evidence="18 19" key="1">
    <citation type="journal article" date="2004" name="Nature">
        <title>Genome sequence of the ultrasmall unicellular red alga Cyanidioschyzon merolae 10D.</title>
        <authorList>
            <person name="Matsuzaki M."/>
            <person name="Misumi O."/>
            <person name="Shin-i T."/>
            <person name="Maruyama S."/>
            <person name="Takahara M."/>
            <person name="Miyagishima S."/>
            <person name="Mori T."/>
            <person name="Nishida K."/>
            <person name="Yagisawa F."/>
            <person name="Nishida K."/>
            <person name="Yoshida Y."/>
            <person name="Nishimura Y."/>
            <person name="Nakao S."/>
            <person name="Kobayashi T."/>
            <person name="Momoyama Y."/>
            <person name="Higashiyama T."/>
            <person name="Minoda A."/>
            <person name="Sano M."/>
            <person name="Nomoto H."/>
            <person name="Oishi K."/>
            <person name="Hayashi H."/>
            <person name="Ohta F."/>
            <person name="Nishizaka S."/>
            <person name="Haga S."/>
            <person name="Miura S."/>
            <person name="Morishita T."/>
            <person name="Kabeya Y."/>
            <person name="Terasawa K."/>
            <person name="Suzuki Y."/>
            <person name="Ishii Y."/>
            <person name="Asakawa S."/>
            <person name="Takano H."/>
            <person name="Ohta N."/>
            <person name="Kuroiwa H."/>
            <person name="Tanaka K."/>
            <person name="Shimizu N."/>
            <person name="Sugano S."/>
            <person name="Sato N."/>
            <person name="Nozaki H."/>
            <person name="Ogasawara N."/>
            <person name="Kohara Y."/>
            <person name="Kuroiwa T."/>
        </authorList>
    </citation>
    <scope>NUCLEOTIDE SEQUENCE [LARGE SCALE GENOMIC DNA]</scope>
    <source>
        <strain evidence="18 19">10D</strain>
    </source>
</reference>
<evidence type="ECO:0000256" key="13">
    <source>
        <dbReference type="RuleBase" id="RU363035"/>
    </source>
</evidence>
<evidence type="ECO:0000256" key="14">
    <source>
        <dbReference type="SAM" id="Coils"/>
    </source>
</evidence>
<dbReference type="eggNOG" id="KOG0432">
    <property type="taxonomic scope" value="Eukaryota"/>
</dbReference>
<dbReference type="InterPro" id="IPR010978">
    <property type="entry name" value="tRNA-bd_arm"/>
</dbReference>
<keyword evidence="4" id="KW-0963">Cytoplasm</keyword>
<dbReference type="NCBIfam" id="TIGR00422">
    <property type="entry name" value="valS"/>
    <property type="match status" value="1"/>
</dbReference>
<feature type="domain" description="Aminoacyl-tRNA synthetase class Ia" evidence="15">
    <location>
        <begin position="103"/>
        <end position="665"/>
    </location>
</feature>